<reference evidence="4" key="1">
    <citation type="submission" date="2014-03" db="EMBL/GenBank/DDBJ databases">
        <authorList>
            <person name="Aksoy S."/>
            <person name="Warren W."/>
            <person name="Wilson R.K."/>
        </authorList>
    </citation>
    <scope>NUCLEOTIDE SEQUENCE [LARGE SCALE GENOMIC DNA]</scope>
    <source>
        <strain evidence="4">IAEA</strain>
    </source>
</reference>
<sequence>MCTDFYIFTITYWKTNTKYQWVDYQIRVVFLCWLPWILRMHRPGRPIILDFSSTPCSDTSSERKHQILSEVELKERSSKSLLANVLDIDDDFRNCRPMTPGGTLPHNPAFYRTVYGQGDDGSIGPIGSTRMPDAVTHHSCIKSSTEYELSLILKEIRFITDQLRKEDEEDDIANDWKFAAMVVDRLCLIIFTMFTILATIAVLLSAPHIIVS</sequence>
<dbReference type="STRING" id="37001.A0A1A9W6S7"/>
<keyword evidence="4" id="KW-1185">Reference proteome</keyword>
<dbReference type="AlphaFoldDB" id="A0A1A9W6S7"/>
<evidence type="ECO:0000259" key="2">
    <source>
        <dbReference type="Pfam" id="PF02932"/>
    </source>
</evidence>
<dbReference type="Gene3D" id="1.20.58.390">
    <property type="entry name" value="Neurotransmitter-gated ion-channel transmembrane domain"/>
    <property type="match status" value="1"/>
</dbReference>
<proteinExistence type="predicted"/>
<keyword evidence="1" id="KW-0472">Membrane</keyword>
<accession>A0A1A9W6S7</accession>
<protein>
    <recommendedName>
        <fullName evidence="2">Neurotransmitter-gated ion-channel transmembrane domain-containing protein</fullName>
    </recommendedName>
</protein>
<dbReference type="InterPro" id="IPR038050">
    <property type="entry name" value="Neuro_actylchol_rec"/>
</dbReference>
<dbReference type="EnsemblMetazoa" id="GBRI008283-RA">
    <property type="protein sequence ID" value="GBRI008283-PA"/>
    <property type="gene ID" value="GBRI008283"/>
</dbReference>
<evidence type="ECO:0000256" key="1">
    <source>
        <dbReference type="SAM" id="Phobius"/>
    </source>
</evidence>
<evidence type="ECO:0000313" key="4">
    <source>
        <dbReference type="Proteomes" id="UP000091820"/>
    </source>
</evidence>
<reference evidence="3" key="2">
    <citation type="submission" date="2020-05" db="UniProtKB">
        <authorList>
            <consortium name="EnsemblMetazoa"/>
        </authorList>
    </citation>
    <scope>IDENTIFICATION</scope>
    <source>
        <strain evidence="3">IAEA</strain>
    </source>
</reference>
<feature type="transmembrane region" description="Helical" evidence="1">
    <location>
        <begin position="186"/>
        <end position="210"/>
    </location>
</feature>
<dbReference type="Pfam" id="PF02932">
    <property type="entry name" value="Neur_chan_memb"/>
    <property type="match status" value="1"/>
</dbReference>
<organism evidence="3 4">
    <name type="scientific">Glossina brevipalpis</name>
    <dbReference type="NCBI Taxonomy" id="37001"/>
    <lineage>
        <taxon>Eukaryota</taxon>
        <taxon>Metazoa</taxon>
        <taxon>Ecdysozoa</taxon>
        <taxon>Arthropoda</taxon>
        <taxon>Hexapoda</taxon>
        <taxon>Insecta</taxon>
        <taxon>Pterygota</taxon>
        <taxon>Neoptera</taxon>
        <taxon>Endopterygota</taxon>
        <taxon>Diptera</taxon>
        <taxon>Brachycera</taxon>
        <taxon>Muscomorpha</taxon>
        <taxon>Hippoboscoidea</taxon>
        <taxon>Glossinidae</taxon>
        <taxon>Glossina</taxon>
    </lineage>
</organism>
<keyword evidence="1" id="KW-1133">Transmembrane helix</keyword>
<dbReference type="Proteomes" id="UP000091820">
    <property type="component" value="Unassembled WGS sequence"/>
</dbReference>
<dbReference type="GO" id="GO:0016020">
    <property type="term" value="C:membrane"/>
    <property type="evidence" value="ECO:0007669"/>
    <property type="project" value="InterPro"/>
</dbReference>
<dbReference type="VEuPathDB" id="VectorBase:GBRI008283"/>
<dbReference type="FunFam" id="1.20.58.390:FF:000037">
    <property type="entry name" value="Nicotinic acetylcholine receptor subunit alpha6"/>
    <property type="match status" value="1"/>
</dbReference>
<dbReference type="InterPro" id="IPR036719">
    <property type="entry name" value="Neuro-gated_channel_TM_sf"/>
</dbReference>
<keyword evidence="1" id="KW-0812">Transmembrane</keyword>
<feature type="domain" description="Neurotransmitter-gated ion-channel transmembrane" evidence="2">
    <location>
        <begin position="21"/>
        <end position="202"/>
    </location>
</feature>
<dbReference type="SUPFAM" id="SSF90112">
    <property type="entry name" value="Neurotransmitter-gated ion-channel transmembrane pore"/>
    <property type="match status" value="1"/>
</dbReference>
<name>A0A1A9W6S7_9MUSC</name>
<evidence type="ECO:0000313" key="3">
    <source>
        <dbReference type="EnsemblMetazoa" id="GBRI008283-PA"/>
    </source>
</evidence>
<dbReference type="InterPro" id="IPR006029">
    <property type="entry name" value="Neurotrans-gated_channel_TM"/>
</dbReference>
<dbReference type="GO" id="GO:0006811">
    <property type="term" value="P:monoatomic ion transport"/>
    <property type="evidence" value="ECO:0007669"/>
    <property type="project" value="InterPro"/>
</dbReference>